<proteinExistence type="predicted"/>
<dbReference type="EMBL" id="WSEL01000003">
    <property type="protein sequence ID" value="MVQ29034.1"/>
    <property type="molecule type" value="Genomic_DNA"/>
</dbReference>
<feature type="chain" id="PRO_5026885734" evidence="1">
    <location>
        <begin position="23"/>
        <end position="212"/>
    </location>
</feature>
<name>A0A6N8IQE9_9BURK</name>
<evidence type="ECO:0000313" key="2">
    <source>
        <dbReference type="EMBL" id="MVQ29034.1"/>
    </source>
</evidence>
<accession>A0A6N8IQE9</accession>
<keyword evidence="3" id="KW-1185">Reference proteome</keyword>
<gene>
    <name evidence="2" type="ORF">GON04_06240</name>
</gene>
<dbReference type="AlphaFoldDB" id="A0A6N8IQE9"/>
<sequence>MEWKNKTVALAFAWAIAGAALAGPQAQLDARFERERPSAEARDMVQWVLQSRDAEDKPFLVVDKKAAHLYVFEPSGRLRAATPVLLGAAVGDYSAPGVGDRAQNGVLPFAERTTPAGRFLTQPGRNRNGEPVVWFDYEAALAIHRLRPGRSHDVRAARLDAGRPDARRVSLGCVVVPVPFYLDVIEPLLGQREGVVYVLPETQQARDLFTQL</sequence>
<comment type="caution">
    <text evidence="2">The sequence shown here is derived from an EMBL/GenBank/DDBJ whole genome shotgun (WGS) entry which is preliminary data.</text>
</comment>
<protein>
    <submittedName>
        <fullName evidence="2">L,D-transpeptidase</fullName>
    </submittedName>
</protein>
<feature type="signal peptide" evidence="1">
    <location>
        <begin position="1"/>
        <end position="22"/>
    </location>
</feature>
<dbReference type="Proteomes" id="UP000469385">
    <property type="component" value="Unassembled WGS sequence"/>
</dbReference>
<organism evidence="2 3">
    <name type="scientific">Ramlibacter pinisoli</name>
    <dbReference type="NCBI Taxonomy" id="2682844"/>
    <lineage>
        <taxon>Bacteria</taxon>
        <taxon>Pseudomonadati</taxon>
        <taxon>Pseudomonadota</taxon>
        <taxon>Betaproteobacteria</taxon>
        <taxon>Burkholderiales</taxon>
        <taxon>Comamonadaceae</taxon>
        <taxon>Ramlibacter</taxon>
    </lineage>
</organism>
<evidence type="ECO:0000313" key="3">
    <source>
        <dbReference type="Proteomes" id="UP000469385"/>
    </source>
</evidence>
<reference evidence="2 3" key="1">
    <citation type="submission" date="2019-12" db="EMBL/GenBank/DDBJ databases">
        <authorList>
            <person name="Huq M.A."/>
        </authorList>
    </citation>
    <scope>NUCLEOTIDE SEQUENCE [LARGE SCALE GENOMIC DNA]</scope>
    <source>
        <strain evidence="2 3">MAH-25</strain>
    </source>
</reference>
<evidence type="ECO:0000256" key="1">
    <source>
        <dbReference type="SAM" id="SignalP"/>
    </source>
</evidence>
<keyword evidence="1" id="KW-0732">Signal</keyword>